<evidence type="ECO:0000313" key="2">
    <source>
        <dbReference type="EMBL" id="KAF5178992.1"/>
    </source>
</evidence>
<proteinExistence type="predicted"/>
<dbReference type="OrthoDB" id="777403at2759"/>
<dbReference type="Proteomes" id="UP000554482">
    <property type="component" value="Unassembled WGS sequence"/>
</dbReference>
<keyword evidence="3" id="KW-1185">Reference proteome</keyword>
<dbReference type="EMBL" id="JABWDY010039343">
    <property type="protein sequence ID" value="KAF5178992.1"/>
    <property type="molecule type" value="Genomic_DNA"/>
</dbReference>
<evidence type="ECO:0000313" key="3">
    <source>
        <dbReference type="Proteomes" id="UP000554482"/>
    </source>
</evidence>
<organism evidence="2 3">
    <name type="scientific">Thalictrum thalictroides</name>
    <name type="common">Rue-anemone</name>
    <name type="synonym">Anemone thalictroides</name>
    <dbReference type="NCBI Taxonomy" id="46969"/>
    <lineage>
        <taxon>Eukaryota</taxon>
        <taxon>Viridiplantae</taxon>
        <taxon>Streptophyta</taxon>
        <taxon>Embryophyta</taxon>
        <taxon>Tracheophyta</taxon>
        <taxon>Spermatophyta</taxon>
        <taxon>Magnoliopsida</taxon>
        <taxon>Ranunculales</taxon>
        <taxon>Ranunculaceae</taxon>
        <taxon>Thalictroideae</taxon>
        <taxon>Thalictrum</taxon>
    </lineage>
</organism>
<keyword evidence="1" id="KW-0472">Membrane</keyword>
<keyword evidence="1 2" id="KW-0812">Transmembrane</keyword>
<feature type="transmembrane region" description="Helical" evidence="1">
    <location>
        <begin position="227"/>
        <end position="250"/>
    </location>
</feature>
<evidence type="ECO:0000256" key="1">
    <source>
        <dbReference type="SAM" id="Phobius"/>
    </source>
</evidence>
<protein>
    <submittedName>
        <fullName evidence="2">Transmembrane protein</fullName>
    </submittedName>
</protein>
<dbReference type="PANTHER" id="PTHR33133">
    <property type="entry name" value="OS08G0107100 PROTEIN-RELATED"/>
    <property type="match status" value="1"/>
</dbReference>
<comment type="caution">
    <text evidence="2">The sequence shown here is derived from an EMBL/GenBank/DDBJ whole genome shotgun (WGS) entry which is preliminary data.</text>
</comment>
<sequence>MAKYFSGLQTVMEILREVIGLPRRNKKIFFFIFLSTLIPYFLLIFATIYSLKTIITDLSMITISLVRMNPKSAEYVKQFTKMKEDSMFIILVEVMFFFLMSAVSLFSMVATIHVSAMSYLDRDLTLKDLFSKFKKNWFRPVITWFYFTLMSAGYFVVILPLYVLLVLTKESFVVAAVGIVLALLVMSFLNIYLVIVWMLSLVISVLEGCYGLQALGKGEQLMKGRRGVGFGLTFISVVLLGANFFLATISKHHQTVTIRFLIMSVMLTLAILVKISSMMMYTIFYFDCKQCHGEHVEIEEKEYIFTKLDDTALP</sequence>
<gene>
    <name evidence="2" type="ORF">FRX31_031420</name>
</gene>
<feature type="transmembrane region" description="Helical" evidence="1">
    <location>
        <begin position="141"/>
        <end position="167"/>
    </location>
</feature>
<accession>A0A7J6V3I0</accession>
<dbReference type="PANTHER" id="PTHR33133:SF1">
    <property type="entry name" value="EXPRESSED PROTEIN-RELATED"/>
    <property type="match status" value="1"/>
</dbReference>
<keyword evidence="1" id="KW-1133">Transmembrane helix</keyword>
<feature type="transmembrane region" description="Helical" evidence="1">
    <location>
        <begin position="87"/>
        <end position="120"/>
    </location>
</feature>
<feature type="transmembrane region" description="Helical" evidence="1">
    <location>
        <begin position="28"/>
        <end position="51"/>
    </location>
</feature>
<reference evidence="2 3" key="1">
    <citation type="submission" date="2020-06" db="EMBL/GenBank/DDBJ databases">
        <title>Transcriptomic and genomic resources for Thalictrum thalictroides and T. hernandezii: Facilitating candidate gene discovery in an emerging model plant lineage.</title>
        <authorList>
            <person name="Arias T."/>
            <person name="Riano-Pachon D.M."/>
            <person name="Di Stilio V.S."/>
        </authorList>
    </citation>
    <scope>NUCLEOTIDE SEQUENCE [LARGE SCALE GENOMIC DNA]</scope>
    <source>
        <strain evidence="3">cv. WT478/WT964</strain>
        <tissue evidence="2">Leaves</tissue>
    </source>
</reference>
<feature type="transmembrane region" description="Helical" evidence="1">
    <location>
        <begin position="173"/>
        <end position="206"/>
    </location>
</feature>
<name>A0A7J6V3I0_THATH</name>
<feature type="transmembrane region" description="Helical" evidence="1">
    <location>
        <begin position="256"/>
        <end position="275"/>
    </location>
</feature>
<dbReference type="AlphaFoldDB" id="A0A7J6V3I0"/>